<dbReference type="EMBL" id="JAKKPZ010000792">
    <property type="protein sequence ID" value="KAI1692261.1"/>
    <property type="molecule type" value="Genomic_DNA"/>
</dbReference>
<comment type="caution">
    <text evidence="2">The sequence shown here is derived from an EMBL/GenBank/DDBJ whole genome shotgun (WGS) entry which is preliminary data.</text>
</comment>
<feature type="coiled-coil region" evidence="1">
    <location>
        <begin position="123"/>
        <end position="150"/>
    </location>
</feature>
<keyword evidence="1" id="KW-0175">Coiled coil</keyword>
<protein>
    <submittedName>
        <fullName evidence="2">Uncharacterized protein</fullName>
    </submittedName>
</protein>
<name>A0AAD4MHG6_9BILA</name>
<evidence type="ECO:0000313" key="2">
    <source>
        <dbReference type="EMBL" id="KAI1692261.1"/>
    </source>
</evidence>
<dbReference type="AlphaFoldDB" id="A0AAD4MHG6"/>
<sequence>MPDIKSLPRNVFIFLTGIATQLFTSTNIVPSTSIEIPVQLAIASASRFAKKTANVVSKCFHDRNTVPFILVGKKTLKVHWSAIECYNTISTRRTTFKELTEIANAAACFTGFLHHRLLRSEENDNCEWLVDEINEMLETYNEEKALAINEHQNLSPERAKRIMEDLFKLNTFGKYIKETHDKEMNKLYSDEIYLPRLVEITLVTD</sequence>
<gene>
    <name evidence="2" type="ORF">DdX_21350</name>
</gene>
<accession>A0AAD4MHG6</accession>
<organism evidence="2 3">
    <name type="scientific">Ditylenchus destructor</name>
    <dbReference type="NCBI Taxonomy" id="166010"/>
    <lineage>
        <taxon>Eukaryota</taxon>
        <taxon>Metazoa</taxon>
        <taxon>Ecdysozoa</taxon>
        <taxon>Nematoda</taxon>
        <taxon>Chromadorea</taxon>
        <taxon>Rhabditida</taxon>
        <taxon>Tylenchina</taxon>
        <taxon>Tylenchomorpha</taxon>
        <taxon>Sphaerularioidea</taxon>
        <taxon>Anguinidae</taxon>
        <taxon>Anguininae</taxon>
        <taxon>Ditylenchus</taxon>
    </lineage>
</organism>
<reference evidence="2" key="1">
    <citation type="submission" date="2022-01" db="EMBL/GenBank/DDBJ databases">
        <title>Genome Sequence Resource for Two Populations of Ditylenchus destructor, the Migratory Endoparasitic Phytonematode.</title>
        <authorList>
            <person name="Zhang H."/>
            <person name="Lin R."/>
            <person name="Xie B."/>
        </authorList>
    </citation>
    <scope>NUCLEOTIDE SEQUENCE</scope>
    <source>
        <strain evidence="2">BazhouSP</strain>
    </source>
</reference>
<evidence type="ECO:0000256" key="1">
    <source>
        <dbReference type="SAM" id="Coils"/>
    </source>
</evidence>
<dbReference type="Proteomes" id="UP001201812">
    <property type="component" value="Unassembled WGS sequence"/>
</dbReference>
<keyword evidence="3" id="KW-1185">Reference proteome</keyword>
<evidence type="ECO:0000313" key="3">
    <source>
        <dbReference type="Proteomes" id="UP001201812"/>
    </source>
</evidence>
<proteinExistence type="predicted"/>